<evidence type="ECO:0000313" key="2">
    <source>
        <dbReference type="EMBL" id="MBP0903711.1"/>
    </source>
</evidence>
<keyword evidence="1" id="KW-1133">Transmembrane helix</keyword>
<keyword evidence="1" id="KW-0812">Transmembrane</keyword>
<keyword evidence="3" id="KW-1185">Reference proteome</keyword>
<evidence type="ECO:0000313" key="3">
    <source>
        <dbReference type="Proteomes" id="UP000670776"/>
    </source>
</evidence>
<dbReference type="Proteomes" id="UP000670776">
    <property type="component" value="Unassembled WGS sequence"/>
</dbReference>
<reference evidence="2 3" key="1">
    <citation type="submission" date="2021-04" db="EMBL/GenBank/DDBJ databases">
        <title>Mariniflexile gromovii gen. nov., sp. nov., a gliding bacterium isolated from the sea urchin Strongylocentrotus intermedius.</title>
        <authorList>
            <person name="Ko S."/>
            <person name="Le V."/>
            <person name="Ahn C.-Y."/>
            <person name="Oh H.-M."/>
        </authorList>
    </citation>
    <scope>NUCLEOTIDE SEQUENCE [LARGE SCALE GENOMIC DNA]</scope>
    <source>
        <strain evidence="2 3">KCTC 12570</strain>
    </source>
</reference>
<gene>
    <name evidence="2" type="ORF">J8H85_07710</name>
</gene>
<protein>
    <submittedName>
        <fullName evidence="2">VanZ family protein</fullName>
    </submittedName>
</protein>
<feature type="transmembrane region" description="Helical" evidence="1">
    <location>
        <begin position="111"/>
        <end position="131"/>
    </location>
</feature>
<proteinExistence type="predicted"/>
<feature type="transmembrane region" description="Helical" evidence="1">
    <location>
        <begin position="50"/>
        <end position="69"/>
    </location>
</feature>
<dbReference type="EMBL" id="JAGJCB010000005">
    <property type="protein sequence ID" value="MBP0903711.1"/>
    <property type="molecule type" value="Genomic_DNA"/>
</dbReference>
<sequence length="140" mass="16340">MKLFSVTIWMSVIVGAILVLYLSWVSSPIIGEMRFMPPWIKNWVDSYEFMAIRTAVPLVLLGMLLGIYLNYRKQPLVRWIYSWMLLTILVILAELGQYFRPMRSVDFLDMVWGSVGSALGLGFICIGARMWHWFKNKNKL</sequence>
<name>A0ABS4BT13_9FLAO</name>
<dbReference type="RefSeq" id="WP_209654209.1">
    <property type="nucleotide sequence ID" value="NZ_JAGJCB010000005.1"/>
</dbReference>
<accession>A0ABS4BT13</accession>
<comment type="caution">
    <text evidence="2">The sequence shown here is derived from an EMBL/GenBank/DDBJ whole genome shotgun (WGS) entry which is preliminary data.</text>
</comment>
<organism evidence="2 3">
    <name type="scientific">Mariniflexile gromovii</name>
    <dbReference type="NCBI Taxonomy" id="362523"/>
    <lineage>
        <taxon>Bacteria</taxon>
        <taxon>Pseudomonadati</taxon>
        <taxon>Bacteroidota</taxon>
        <taxon>Flavobacteriia</taxon>
        <taxon>Flavobacteriales</taxon>
        <taxon>Flavobacteriaceae</taxon>
        <taxon>Mariniflexile</taxon>
    </lineage>
</organism>
<keyword evidence="1" id="KW-0472">Membrane</keyword>
<feature type="transmembrane region" description="Helical" evidence="1">
    <location>
        <begin position="81"/>
        <end position="99"/>
    </location>
</feature>
<feature type="transmembrane region" description="Helical" evidence="1">
    <location>
        <begin position="7"/>
        <end position="30"/>
    </location>
</feature>
<evidence type="ECO:0000256" key="1">
    <source>
        <dbReference type="SAM" id="Phobius"/>
    </source>
</evidence>